<dbReference type="EMBL" id="JBBPBM010000003">
    <property type="protein sequence ID" value="KAK8593047.1"/>
    <property type="molecule type" value="Genomic_DNA"/>
</dbReference>
<gene>
    <name evidence="1" type="ORF">V6N12_045136</name>
</gene>
<keyword evidence="2" id="KW-1185">Reference proteome</keyword>
<sequence>MLSSWVIEQIEADSVSSPASLRHIQLHQAVRDIVINQASKVAGGICNISPILDADRPKAASLSVRWLQSRETC</sequence>
<organism evidence="1 2">
    <name type="scientific">Hibiscus sabdariffa</name>
    <name type="common">roselle</name>
    <dbReference type="NCBI Taxonomy" id="183260"/>
    <lineage>
        <taxon>Eukaryota</taxon>
        <taxon>Viridiplantae</taxon>
        <taxon>Streptophyta</taxon>
        <taxon>Embryophyta</taxon>
        <taxon>Tracheophyta</taxon>
        <taxon>Spermatophyta</taxon>
        <taxon>Magnoliopsida</taxon>
        <taxon>eudicotyledons</taxon>
        <taxon>Gunneridae</taxon>
        <taxon>Pentapetalae</taxon>
        <taxon>rosids</taxon>
        <taxon>malvids</taxon>
        <taxon>Malvales</taxon>
        <taxon>Malvaceae</taxon>
        <taxon>Malvoideae</taxon>
        <taxon>Hibiscus</taxon>
    </lineage>
</organism>
<evidence type="ECO:0000313" key="1">
    <source>
        <dbReference type="EMBL" id="KAK8593047.1"/>
    </source>
</evidence>
<reference evidence="1 2" key="1">
    <citation type="journal article" date="2024" name="G3 (Bethesda)">
        <title>Genome assembly of Hibiscus sabdariffa L. provides insights into metabolisms of medicinal natural products.</title>
        <authorList>
            <person name="Kim T."/>
        </authorList>
    </citation>
    <scope>NUCLEOTIDE SEQUENCE [LARGE SCALE GENOMIC DNA]</scope>
    <source>
        <strain evidence="1">TK-2024</strain>
        <tissue evidence="1">Old leaves</tissue>
    </source>
</reference>
<comment type="caution">
    <text evidence="1">The sequence shown here is derived from an EMBL/GenBank/DDBJ whole genome shotgun (WGS) entry which is preliminary data.</text>
</comment>
<protein>
    <submittedName>
        <fullName evidence="1">Uncharacterized protein</fullName>
    </submittedName>
</protein>
<evidence type="ECO:0000313" key="2">
    <source>
        <dbReference type="Proteomes" id="UP001472677"/>
    </source>
</evidence>
<proteinExistence type="predicted"/>
<name>A0ABR2G1V8_9ROSI</name>
<accession>A0ABR2G1V8</accession>
<dbReference type="Proteomes" id="UP001472677">
    <property type="component" value="Unassembled WGS sequence"/>
</dbReference>